<keyword evidence="12" id="KW-1185">Reference proteome</keyword>
<evidence type="ECO:0000313" key="11">
    <source>
        <dbReference type="EMBL" id="TNN49585.1"/>
    </source>
</evidence>
<proteinExistence type="predicted"/>
<evidence type="ECO:0000256" key="2">
    <source>
        <dbReference type="ARBA" id="ARBA00022676"/>
    </source>
</evidence>
<keyword evidence="2 11" id="KW-0328">Glycosyltransferase</keyword>
<comment type="caution">
    <text evidence="11">The sequence shown here is derived from an EMBL/GenBank/DDBJ whole genome shotgun (WGS) entry which is preliminary data.</text>
</comment>
<keyword evidence="6" id="KW-1133">Transmembrane helix</keyword>
<evidence type="ECO:0000313" key="12">
    <source>
        <dbReference type="Proteomes" id="UP000314294"/>
    </source>
</evidence>
<evidence type="ECO:0000256" key="4">
    <source>
        <dbReference type="ARBA" id="ARBA00022692"/>
    </source>
</evidence>
<dbReference type="InterPro" id="IPR003378">
    <property type="entry name" value="Fringe-like_glycosylTrfase"/>
</dbReference>
<feature type="domain" description="Fringe-like glycosyltransferase" evidence="10">
    <location>
        <begin position="109"/>
        <end position="141"/>
    </location>
</feature>
<dbReference type="Pfam" id="PF02434">
    <property type="entry name" value="Fringe"/>
    <property type="match status" value="1"/>
</dbReference>
<evidence type="ECO:0000256" key="6">
    <source>
        <dbReference type="ARBA" id="ARBA00022989"/>
    </source>
</evidence>
<dbReference type="OrthoDB" id="8959630at2759"/>
<gene>
    <name evidence="11" type="primary">rfng_1</name>
    <name evidence="11" type="ORF">EYF80_040203</name>
</gene>
<evidence type="ECO:0000256" key="9">
    <source>
        <dbReference type="SAM" id="SignalP"/>
    </source>
</evidence>
<feature type="signal peptide" evidence="9">
    <location>
        <begin position="1"/>
        <end position="36"/>
    </location>
</feature>
<organism evidence="11 12">
    <name type="scientific">Liparis tanakae</name>
    <name type="common">Tanaka's snailfish</name>
    <dbReference type="NCBI Taxonomy" id="230148"/>
    <lineage>
        <taxon>Eukaryota</taxon>
        <taxon>Metazoa</taxon>
        <taxon>Chordata</taxon>
        <taxon>Craniata</taxon>
        <taxon>Vertebrata</taxon>
        <taxon>Euteleostomi</taxon>
        <taxon>Actinopterygii</taxon>
        <taxon>Neopterygii</taxon>
        <taxon>Teleostei</taxon>
        <taxon>Neoteleostei</taxon>
        <taxon>Acanthomorphata</taxon>
        <taxon>Eupercaria</taxon>
        <taxon>Perciformes</taxon>
        <taxon>Cottioidei</taxon>
        <taxon>Cottales</taxon>
        <taxon>Liparidae</taxon>
        <taxon>Liparis</taxon>
    </lineage>
</organism>
<accession>A0A4Z2G969</accession>
<dbReference type="GO" id="GO:0016757">
    <property type="term" value="F:glycosyltransferase activity"/>
    <property type="evidence" value="ECO:0007669"/>
    <property type="project" value="UniProtKB-KW"/>
</dbReference>
<comment type="subcellular location">
    <subcellularLocation>
        <location evidence="1">Membrane</location>
        <topology evidence="1">Single-pass type II membrane protein</topology>
    </subcellularLocation>
</comment>
<keyword evidence="7" id="KW-0472">Membrane</keyword>
<evidence type="ECO:0000256" key="5">
    <source>
        <dbReference type="ARBA" id="ARBA00022968"/>
    </source>
</evidence>
<evidence type="ECO:0000256" key="7">
    <source>
        <dbReference type="ARBA" id="ARBA00023136"/>
    </source>
</evidence>
<dbReference type="GO" id="GO:0016020">
    <property type="term" value="C:membrane"/>
    <property type="evidence" value="ECO:0007669"/>
    <property type="project" value="UniProtKB-SubCell"/>
</dbReference>
<keyword evidence="5" id="KW-0735">Signal-anchor</keyword>
<name>A0A4Z2G969_9TELE</name>
<sequence>MHIAPVGVNKFCFLFSLAFCGLLLLLIPALQPPARQVELPQPRPQGRPARAGLQHRVGVPGASVHAAPSRTEGTGHHVLSPKRGMGPGRGAAPPTGKAGGPSGYRSRDPLDFKDIFIAVKTTRKYHKSRLELLIQTWLLKATGRLPLPDKECPCGEEELSATPLRSDPVRGDGGAPANPLGVCCSGSPVSLSCLYVTEAPPGFTGLLLF</sequence>
<dbReference type="EMBL" id="SRLO01000649">
    <property type="protein sequence ID" value="TNN49585.1"/>
    <property type="molecule type" value="Genomic_DNA"/>
</dbReference>
<dbReference type="Gene3D" id="3.90.550.50">
    <property type="match status" value="1"/>
</dbReference>
<evidence type="ECO:0000256" key="8">
    <source>
        <dbReference type="SAM" id="MobiDB-lite"/>
    </source>
</evidence>
<feature type="region of interest" description="Disordered" evidence="8">
    <location>
        <begin position="63"/>
        <end position="104"/>
    </location>
</feature>
<evidence type="ECO:0000259" key="10">
    <source>
        <dbReference type="Pfam" id="PF02434"/>
    </source>
</evidence>
<feature type="chain" id="PRO_5021225556" evidence="9">
    <location>
        <begin position="37"/>
        <end position="209"/>
    </location>
</feature>
<keyword evidence="4" id="KW-0812">Transmembrane</keyword>
<dbReference type="Proteomes" id="UP000314294">
    <property type="component" value="Unassembled WGS sequence"/>
</dbReference>
<reference evidence="11 12" key="1">
    <citation type="submission" date="2019-03" db="EMBL/GenBank/DDBJ databases">
        <title>First draft genome of Liparis tanakae, snailfish: a comprehensive survey of snailfish specific genes.</title>
        <authorList>
            <person name="Kim W."/>
            <person name="Song I."/>
            <person name="Jeong J.-H."/>
            <person name="Kim D."/>
            <person name="Kim S."/>
            <person name="Ryu S."/>
            <person name="Song J.Y."/>
            <person name="Lee S.K."/>
        </authorList>
    </citation>
    <scope>NUCLEOTIDE SEQUENCE [LARGE SCALE GENOMIC DNA]</scope>
    <source>
        <tissue evidence="11">Muscle</tissue>
    </source>
</reference>
<dbReference type="AlphaFoldDB" id="A0A4Z2G969"/>
<evidence type="ECO:0000256" key="1">
    <source>
        <dbReference type="ARBA" id="ARBA00004606"/>
    </source>
</evidence>
<protein>
    <submittedName>
        <fullName evidence="11">Beta-1,3-N-acetylglucosaminyltransferase radical fringe</fullName>
    </submittedName>
</protein>
<evidence type="ECO:0000256" key="3">
    <source>
        <dbReference type="ARBA" id="ARBA00022679"/>
    </source>
</evidence>
<keyword evidence="3 11" id="KW-0808">Transferase</keyword>
<keyword evidence="9" id="KW-0732">Signal</keyword>